<evidence type="ECO:0000259" key="2">
    <source>
        <dbReference type="Pfam" id="PF07167"/>
    </source>
</evidence>
<dbReference type="PANTHER" id="PTHR36837">
    <property type="entry name" value="POLY(3-HYDROXYALKANOATE) POLYMERASE SUBUNIT PHAC"/>
    <property type="match status" value="1"/>
</dbReference>
<feature type="domain" description="AB hydrolase-1" evidence="1">
    <location>
        <begin position="89"/>
        <end position="332"/>
    </location>
</feature>
<keyword evidence="3" id="KW-0378">Hydrolase</keyword>
<comment type="caution">
    <text evidence="3">The sequence shown here is derived from an EMBL/GenBank/DDBJ whole genome shotgun (WGS) entry which is preliminary data.</text>
</comment>
<evidence type="ECO:0000313" key="4">
    <source>
        <dbReference type="Proteomes" id="UP001597506"/>
    </source>
</evidence>
<reference evidence="4" key="1">
    <citation type="journal article" date="2019" name="Int. J. Syst. Evol. Microbiol.">
        <title>The Global Catalogue of Microorganisms (GCM) 10K type strain sequencing project: providing services to taxonomists for standard genome sequencing and annotation.</title>
        <authorList>
            <consortium name="The Broad Institute Genomics Platform"/>
            <consortium name="The Broad Institute Genome Sequencing Center for Infectious Disease"/>
            <person name="Wu L."/>
            <person name="Ma J."/>
        </authorList>
    </citation>
    <scope>NUCLEOTIDE SEQUENCE [LARGE SCALE GENOMIC DNA]</scope>
    <source>
        <strain evidence="4">KCTC 3913</strain>
    </source>
</reference>
<dbReference type="Pfam" id="PF00561">
    <property type="entry name" value="Abhydrolase_1"/>
    <property type="match status" value="1"/>
</dbReference>
<dbReference type="InterPro" id="IPR029058">
    <property type="entry name" value="AB_hydrolase_fold"/>
</dbReference>
<dbReference type="SUPFAM" id="SSF53474">
    <property type="entry name" value="alpha/beta-Hydrolases"/>
    <property type="match status" value="1"/>
</dbReference>
<dbReference type="PANTHER" id="PTHR36837:SF2">
    <property type="entry name" value="POLY(3-HYDROXYALKANOATE) POLYMERASE SUBUNIT PHAC"/>
    <property type="match status" value="1"/>
</dbReference>
<dbReference type="InterPro" id="IPR010941">
    <property type="entry name" value="PhaC_N"/>
</dbReference>
<dbReference type="Proteomes" id="UP001597506">
    <property type="component" value="Unassembled WGS sequence"/>
</dbReference>
<keyword evidence="4" id="KW-1185">Reference proteome</keyword>
<evidence type="ECO:0000259" key="1">
    <source>
        <dbReference type="Pfam" id="PF00561"/>
    </source>
</evidence>
<name>A0ABW5RTF0_9BACI</name>
<accession>A0ABW5RTF0</accession>
<dbReference type="Gene3D" id="3.40.50.1820">
    <property type="entry name" value="alpha/beta hydrolase"/>
    <property type="match status" value="1"/>
</dbReference>
<organism evidence="3 4">
    <name type="scientific">Bacillus seohaeanensis</name>
    <dbReference type="NCBI Taxonomy" id="284580"/>
    <lineage>
        <taxon>Bacteria</taxon>
        <taxon>Bacillati</taxon>
        <taxon>Bacillota</taxon>
        <taxon>Bacilli</taxon>
        <taxon>Bacillales</taxon>
        <taxon>Bacillaceae</taxon>
        <taxon>Bacillus</taxon>
    </lineage>
</organism>
<dbReference type="RefSeq" id="WP_377934594.1">
    <property type="nucleotide sequence ID" value="NZ_JBHUMF010000019.1"/>
</dbReference>
<dbReference type="InterPro" id="IPR000073">
    <property type="entry name" value="AB_hydrolase_1"/>
</dbReference>
<dbReference type="GO" id="GO:0016787">
    <property type="term" value="F:hydrolase activity"/>
    <property type="evidence" value="ECO:0007669"/>
    <property type="project" value="UniProtKB-KW"/>
</dbReference>
<dbReference type="Pfam" id="PF07167">
    <property type="entry name" value="PhaC_N"/>
    <property type="match status" value="1"/>
</dbReference>
<dbReference type="InterPro" id="IPR051321">
    <property type="entry name" value="PHA/PHB_synthase"/>
</dbReference>
<evidence type="ECO:0000313" key="3">
    <source>
        <dbReference type="EMBL" id="MFD2680842.1"/>
    </source>
</evidence>
<gene>
    <name evidence="3" type="ORF">ACFSUL_08780</name>
</gene>
<protein>
    <submittedName>
        <fullName evidence="3">Alpha/beta fold hydrolase</fullName>
    </submittedName>
</protein>
<proteinExistence type="predicted"/>
<feature type="domain" description="Poly-beta-hydroxybutyrate polymerase N-terminal" evidence="2">
    <location>
        <begin position="33"/>
        <end position="86"/>
    </location>
</feature>
<dbReference type="EMBL" id="JBHUMF010000019">
    <property type="protein sequence ID" value="MFD2680842.1"/>
    <property type="molecule type" value="Genomic_DNA"/>
</dbReference>
<sequence>MNKPFSLLGDSLEKEIKRWTGFGSVWNSDNPEIGLTPRQAVWKKNKATLWYYPAEEKKFRTPLFLIYSLINQPSILDLAPNNSFIEIMTKSGYDVYLFDFGIPGYEDREIGMENYIVDYIQKGVQRALRHSKAEEISLMGFCLGGTFAAMYAAVADEPIKNLLLFVSPIDFAQSSLFDQWVKALKEEGIELDSAVDSLGLIPAKYMEYGMRLLTSPIYASPYLALLNRADDPNYVEKWRRFNQWAKGHIPLTGAVAKDITNKLVKDNGLVNGTIDLGEKRVDLGNIHADLLVVSGEEDRLVPASTSSAVMNFVSSKKKEYVLIKGGHASLLKGKMPDFIENWLPQRSNRI</sequence>